<gene>
    <name evidence="2" type="ORF">CRX42_02345</name>
</gene>
<evidence type="ECO:0000259" key="1">
    <source>
        <dbReference type="Pfam" id="PF07484"/>
    </source>
</evidence>
<protein>
    <recommendedName>
        <fullName evidence="1">Phage tail collar domain-containing protein</fullName>
    </recommendedName>
</protein>
<name>A0A2W0FG72_PSEJE</name>
<dbReference type="OrthoDB" id="9810174at2"/>
<dbReference type="Proteomes" id="UP000247437">
    <property type="component" value="Unassembled WGS sequence"/>
</dbReference>
<dbReference type="Pfam" id="PF07484">
    <property type="entry name" value="Collar"/>
    <property type="match status" value="1"/>
</dbReference>
<evidence type="ECO:0000313" key="3">
    <source>
        <dbReference type="Proteomes" id="UP000247437"/>
    </source>
</evidence>
<feature type="domain" description="Phage tail collar" evidence="1">
    <location>
        <begin position="7"/>
        <end position="56"/>
    </location>
</feature>
<sequence length="156" mass="17060">MVAHSGVPSMGWLKCNGALLVRASYPRLFAMIGTAHNTGGETSLQFRLPDFRGEFLRGFDDGRGVDISRVFGSFQGYMVEGHNHYLPTSSGTPGEGYGIDDTAFTKCLPNQVPVVPVPSTTYPNPLYENPSLTGSMGSFGTETRPRNKVVSYWIKY</sequence>
<dbReference type="InterPro" id="IPR011083">
    <property type="entry name" value="Phage_tail_collar_dom"/>
</dbReference>
<dbReference type="AlphaFoldDB" id="A0A2W0FG72"/>
<dbReference type="InterPro" id="IPR037053">
    <property type="entry name" value="Phage_tail_collar_dom_sf"/>
</dbReference>
<accession>A0A2W0FG72</accession>
<comment type="caution">
    <text evidence="2">The sequence shown here is derived from an EMBL/GenBank/DDBJ whole genome shotgun (WGS) entry which is preliminary data.</text>
</comment>
<proteinExistence type="predicted"/>
<reference evidence="2 3" key="1">
    <citation type="journal article" date="2018" name="Appl. Microbiol. Biotechnol.">
        <title>Characterization of the caprolactam degradation pathway in Pseudomonas jessenii using mass spectrometry-based proteomics.</title>
        <authorList>
            <person name="Otzen M."/>
            <person name="Palacio C."/>
            <person name="Janssen D.B."/>
        </authorList>
    </citation>
    <scope>NUCLEOTIDE SEQUENCE [LARGE SCALE GENOMIC DNA]</scope>
    <source>
        <strain evidence="2 3">GO3</strain>
    </source>
</reference>
<dbReference type="SUPFAM" id="SSF88874">
    <property type="entry name" value="Receptor-binding domain of short tail fibre protein gp12"/>
    <property type="match status" value="1"/>
</dbReference>
<dbReference type="Gene3D" id="3.90.1340.10">
    <property type="entry name" value="Phage tail collar domain"/>
    <property type="match status" value="1"/>
</dbReference>
<organism evidence="2 3">
    <name type="scientific">Pseudomonas jessenii</name>
    <dbReference type="NCBI Taxonomy" id="77298"/>
    <lineage>
        <taxon>Bacteria</taxon>
        <taxon>Pseudomonadati</taxon>
        <taxon>Pseudomonadota</taxon>
        <taxon>Gammaproteobacteria</taxon>
        <taxon>Pseudomonadales</taxon>
        <taxon>Pseudomonadaceae</taxon>
        <taxon>Pseudomonas</taxon>
    </lineage>
</organism>
<dbReference type="EMBL" id="PDLL01000012">
    <property type="protein sequence ID" value="PYY72204.1"/>
    <property type="molecule type" value="Genomic_DNA"/>
</dbReference>
<evidence type="ECO:0000313" key="2">
    <source>
        <dbReference type="EMBL" id="PYY72204.1"/>
    </source>
</evidence>